<keyword evidence="3" id="KW-0694">RNA-binding</keyword>
<organism evidence="7 8">
    <name type="scientific">Albula glossodonta</name>
    <name type="common">roundjaw bonefish</name>
    <dbReference type="NCBI Taxonomy" id="121402"/>
    <lineage>
        <taxon>Eukaryota</taxon>
        <taxon>Metazoa</taxon>
        <taxon>Chordata</taxon>
        <taxon>Craniata</taxon>
        <taxon>Vertebrata</taxon>
        <taxon>Euteleostomi</taxon>
        <taxon>Actinopterygii</taxon>
        <taxon>Neopterygii</taxon>
        <taxon>Teleostei</taxon>
        <taxon>Albuliformes</taxon>
        <taxon>Albulidae</taxon>
        <taxon>Albula</taxon>
    </lineage>
</organism>
<evidence type="ECO:0000256" key="5">
    <source>
        <dbReference type="SAM" id="MobiDB-lite"/>
    </source>
</evidence>
<accession>A0A8T2MUB2</accession>
<evidence type="ECO:0000313" key="7">
    <source>
        <dbReference type="EMBL" id="KAG9331146.1"/>
    </source>
</evidence>
<evidence type="ECO:0000256" key="3">
    <source>
        <dbReference type="ARBA" id="ARBA00022884"/>
    </source>
</evidence>
<feature type="region of interest" description="Disordered" evidence="5">
    <location>
        <begin position="129"/>
        <end position="173"/>
    </location>
</feature>
<dbReference type="GO" id="GO:0006417">
    <property type="term" value="P:regulation of translation"/>
    <property type="evidence" value="ECO:0007669"/>
    <property type="project" value="UniProtKB-KW"/>
</dbReference>
<feature type="domain" description="TNRC6 PABC binding" evidence="6">
    <location>
        <begin position="283"/>
        <end position="396"/>
    </location>
</feature>
<feature type="region of interest" description="Disordered" evidence="5">
    <location>
        <begin position="341"/>
        <end position="371"/>
    </location>
</feature>
<name>A0A8T2MUB2_9TELE</name>
<evidence type="ECO:0000256" key="2">
    <source>
        <dbReference type="ARBA" id="ARBA00022845"/>
    </source>
</evidence>
<evidence type="ECO:0000313" key="8">
    <source>
        <dbReference type="Proteomes" id="UP000824540"/>
    </source>
</evidence>
<dbReference type="SUPFAM" id="SSF54928">
    <property type="entry name" value="RNA-binding domain, RBD"/>
    <property type="match status" value="1"/>
</dbReference>
<keyword evidence="8" id="KW-1185">Reference proteome</keyword>
<dbReference type="AlphaFoldDB" id="A0A8T2MUB2"/>
<feature type="region of interest" description="Disordered" evidence="5">
    <location>
        <begin position="529"/>
        <end position="601"/>
    </location>
</feature>
<dbReference type="GO" id="GO:0003723">
    <property type="term" value="F:RNA binding"/>
    <property type="evidence" value="ECO:0007669"/>
    <property type="project" value="UniProtKB-KW"/>
</dbReference>
<dbReference type="PANTHER" id="PTHR13020">
    <property type="entry name" value="TRINUCLEOTIDE REPEAT-CONTAINING GENE 6"/>
    <property type="match status" value="1"/>
</dbReference>
<dbReference type="GO" id="GO:0035195">
    <property type="term" value="P:miRNA-mediated post-transcriptional gene silencing"/>
    <property type="evidence" value="ECO:0007669"/>
    <property type="project" value="TreeGrafter"/>
</dbReference>
<feature type="compositionally biased region" description="Polar residues" evidence="5">
    <location>
        <begin position="357"/>
        <end position="367"/>
    </location>
</feature>
<dbReference type="GO" id="GO:0000932">
    <property type="term" value="C:P-body"/>
    <property type="evidence" value="ECO:0007669"/>
    <property type="project" value="TreeGrafter"/>
</dbReference>
<reference evidence="7" key="1">
    <citation type="thesis" date="2021" institute="BYU ScholarsArchive" country="Provo, UT, USA">
        <title>Applications of and Algorithms for Genome Assembly and Genomic Analyses with an Emphasis on Marine Teleosts.</title>
        <authorList>
            <person name="Pickett B.D."/>
        </authorList>
    </citation>
    <scope>NUCLEOTIDE SEQUENCE</scope>
    <source>
        <strain evidence="7">HI-2016</strain>
    </source>
</reference>
<keyword evidence="4" id="KW-0943">RNA-mediated gene silencing</keyword>
<dbReference type="PANTHER" id="PTHR13020:SF28">
    <property type="entry name" value="TRINUCLEOTIDE REPEAT-CONTAINING GENE 6A PROTEIN"/>
    <property type="match status" value="1"/>
</dbReference>
<dbReference type="EMBL" id="JAFBMS010000377">
    <property type="protein sequence ID" value="KAG9331146.1"/>
    <property type="molecule type" value="Genomic_DNA"/>
</dbReference>
<dbReference type="Proteomes" id="UP000824540">
    <property type="component" value="Unassembled WGS sequence"/>
</dbReference>
<dbReference type="Gene3D" id="3.30.70.330">
    <property type="match status" value="1"/>
</dbReference>
<comment type="caution">
    <text evidence="7">The sequence shown here is derived from an EMBL/GenBank/DDBJ whole genome shotgun (WGS) entry which is preliminary data.</text>
</comment>
<dbReference type="GO" id="GO:0005654">
    <property type="term" value="C:nucleoplasm"/>
    <property type="evidence" value="ECO:0007669"/>
    <property type="project" value="TreeGrafter"/>
</dbReference>
<evidence type="ECO:0000256" key="1">
    <source>
        <dbReference type="ARBA" id="ARBA00007302"/>
    </source>
</evidence>
<dbReference type="FunFam" id="3.30.70.330:FF:000011">
    <property type="entry name" value="trinucleotide repeat-containing gene 6A protein-like"/>
    <property type="match status" value="1"/>
</dbReference>
<dbReference type="InterPro" id="IPR032226">
    <property type="entry name" value="TNRC6_PABC-bd"/>
</dbReference>
<dbReference type="Gene3D" id="2.30.42.10">
    <property type="match status" value="1"/>
</dbReference>
<dbReference type="OrthoDB" id="5919166at2759"/>
<sequence length="601" mass="64365">MDKVIQVHASCYPTIPCILLELQRLCHAVMVRRDRLAFRSSYQDVCLQLPVGELGQDRTVALYIRSGGRLSDSPCWLWSSERLSDSPCWLCGAVMFARIFIPRKHRQRFDEVVSQSLVGRLRRGKSLSELGQNRLRRSRSEDHPERLLVSTRASSVPRTAGEDRAAPPTRGLRKTTSLIAGHAATAAASSCSYPKPHPLYLKLLPKAPTRGAGLSRVFLPNCSYVIPAVACVATGSYRGNPTDASARAYSALNRTVRVYKGNKSFGFTLRGHAPVWIDSVIPGTTSSLNTTLPSNSAWSSMRASNYPSALGGSAPGPSGQHAMPRWPTGTSLAHELWKVPLPPQKAAPGPSRPPPGLTSQKQPSSWDSAPLRLGGWGTSDSRYTPGSSWGDSSSGRATNWLVLKNLTPQVSAEDPLVSSVSFCTAAAGNIDGSTLRTLCMQHGPLITFHLNLPHGNAVVCYSSREEAAKAQKSLHMCVLGNTTILAEFASEEEISRFFAQGQSMAPASTATSPSWQGLGTGQNRIGTIEGSHSFPSRTDPNPPHWSGGGDLHGSSSLWPTPTYPTSLWGSPGGGEGRGISSPSPINSFLPVDHLTGGGDTM</sequence>
<keyword evidence="2" id="KW-0810">Translation regulation</keyword>
<dbReference type="InterPro" id="IPR035979">
    <property type="entry name" value="RBD_domain_sf"/>
</dbReference>
<gene>
    <name evidence="7" type="ORF">JZ751_019966</name>
</gene>
<protein>
    <recommendedName>
        <fullName evidence="6">TNRC6 PABC binding domain-containing protein</fullName>
    </recommendedName>
</protein>
<dbReference type="InterPro" id="IPR052068">
    <property type="entry name" value="GW182_domain"/>
</dbReference>
<proteinExistence type="inferred from homology"/>
<comment type="similarity">
    <text evidence="1">Belongs to the GW182 family.</text>
</comment>
<dbReference type="GO" id="GO:0060213">
    <property type="term" value="P:positive regulation of nuclear-transcribed mRNA poly(A) tail shortening"/>
    <property type="evidence" value="ECO:0007669"/>
    <property type="project" value="TreeGrafter"/>
</dbReference>
<evidence type="ECO:0000259" key="6">
    <source>
        <dbReference type="Pfam" id="PF16608"/>
    </source>
</evidence>
<feature type="compositionally biased region" description="Pro residues" evidence="5">
    <location>
        <begin position="341"/>
        <end position="356"/>
    </location>
</feature>
<dbReference type="InterPro" id="IPR036034">
    <property type="entry name" value="PDZ_sf"/>
</dbReference>
<dbReference type="InterPro" id="IPR012677">
    <property type="entry name" value="Nucleotide-bd_a/b_plait_sf"/>
</dbReference>
<evidence type="ECO:0000256" key="4">
    <source>
        <dbReference type="ARBA" id="ARBA00023158"/>
    </source>
</evidence>
<dbReference type="Pfam" id="PF16608">
    <property type="entry name" value="TNRC6-PABC_bdg"/>
    <property type="match status" value="1"/>
</dbReference>